<reference evidence="10" key="1">
    <citation type="submission" date="2019-10" db="EMBL/GenBank/DDBJ databases">
        <title>Description of Paenibacillus glebae sp. nov.</title>
        <authorList>
            <person name="Carlier A."/>
            <person name="Qi S."/>
        </authorList>
    </citation>
    <scope>NUCLEOTIDE SEQUENCE</scope>
    <source>
        <strain evidence="10">LMG 31456</strain>
    </source>
</reference>
<evidence type="ECO:0000256" key="3">
    <source>
        <dbReference type="ARBA" id="ARBA00022448"/>
    </source>
</evidence>
<evidence type="ECO:0000256" key="5">
    <source>
        <dbReference type="ARBA" id="ARBA00022692"/>
    </source>
</evidence>
<dbReference type="GO" id="GO:0015225">
    <property type="term" value="F:biotin transmembrane transporter activity"/>
    <property type="evidence" value="ECO:0007669"/>
    <property type="project" value="UniProtKB-UniRule"/>
</dbReference>
<evidence type="ECO:0000256" key="2">
    <source>
        <dbReference type="ARBA" id="ARBA00010692"/>
    </source>
</evidence>
<dbReference type="Gene3D" id="1.10.1760.20">
    <property type="match status" value="1"/>
</dbReference>
<protein>
    <recommendedName>
        <fullName evidence="8">Biotin transporter</fullName>
    </recommendedName>
</protein>
<organism evidence="10 11">
    <name type="scientific">Paenibacillus foliorum</name>
    <dbReference type="NCBI Taxonomy" id="2654974"/>
    <lineage>
        <taxon>Bacteria</taxon>
        <taxon>Bacillati</taxon>
        <taxon>Bacillota</taxon>
        <taxon>Bacilli</taxon>
        <taxon>Bacillales</taxon>
        <taxon>Paenibacillaceae</taxon>
        <taxon>Paenibacillus</taxon>
    </lineage>
</organism>
<sequence>MKMNLSLRGMVFSALFAALLVVSSFLNIHLGFTPVPISMQNLVVMLAGAILGPLYGFFSMALVIVLTAIGIPLLHGSGGLALILGPTGGFIWAYPFAALLIGWAVKRIKGQGPIAFLSLFIVLELFGSLLLYVTGVPWLAHVAGFSMQKALVQGCYPYLPGDAVKAVVAALIVIPVRKVFPVARIIGTINTKAV</sequence>
<proteinExistence type="inferred from homology"/>
<dbReference type="RefSeq" id="WP_171655495.1">
    <property type="nucleotide sequence ID" value="NZ_WHOD01000109.1"/>
</dbReference>
<keyword evidence="6 9" id="KW-1133">Transmembrane helix</keyword>
<dbReference type="PIRSF" id="PIRSF016661">
    <property type="entry name" value="BioY"/>
    <property type="match status" value="1"/>
</dbReference>
<evidence type="ECO:0000256" key="7">
    <source>
        <dbReference type="ARBA" id="ARBA00023136"/>
    </source>
</evidence>
<evidence type="ECO:0000313" key="11">
    <source>
        <dbReference type="Proteomes" id="UP000641588"/>
    </source>
</evidence>
<dbReference type="Pfam" id="PF02632">
    <property type="entry name" value="BioY"/>
    <property type="match status" value="1"/>
</dbReference>
<dbReference type="AlphaFoldDB" id="A0A972K2Z0"/>
<dbReference type="PANTHER" id="PTHR34295:SF4">
    <property type="entry name" value="BIOTIN TRANSPORTER BIOY-RELATED"/>
    <property type="match status" value="1"/>
</dbReference>
<feature type="transmembrane region" description="Helical" evidence="9">
    <location>
        <begin position="116"/>
        <end position="140"/>
    </location>
</feature>
<evidence type="ECO:0000256" key="6">
    <source>
        <dbReference type="ARBA" id="ARBA00022989"/>
    </source>
</evidence>
<comment type="subcellular location">
    <subcellularLocation>
        <location evidence="1 8">Cell membrane</location>
        <topology evidence="1 8">Multi-pass membrane protein</topology>
    </subcellularLocation>
</comment>
<keyword evidence="5 9" id="KW-0812">Transmembrane</keyword>
<name>A0A972K2Z0_9BACL</name>
<evidence type="ECO:0000256" key="4">
    <source>
        <dbReference type="ARBA" id="ARBA00022475"/>
    </source>
</evidence>
<dbReference type="InterPro" id="IPR003784">
    <property type="entry name" value="BioY"/>
</dbReference>
<feature type="transmembrane region" description="Helical" evidence="9">
    <location>
        <begin position="81"/>
        <end position="104"/>
    </location>
</feature>
<keyword evidence="11" id="KW-1185">Reference proteome</keyword>
<keyword evidence="7 8" id="KW-0472">Membrane</keyword>
<evidence type="ECO:0000256" key="1">
    <source>
        <dbReference type="ARBA" id="ARBA00004651"/>
    </source>
</evidence>
<accession>A0A972K2Z0</accession>
<comment type="caution">
    <text evidence="10">The sequence shown here is derived from an EMBL/GenBank/DDBJ whole genome shotgun (WGS) entry which is preliminary data.</text>
</comment>
<keyword evidence="4 8" id="KW-1003">Cell membrane</keyword>
<dbReference type="EMBL" id="WHOD01000109">
    <property type="protein sequence ID" value="NOU97251.1"/>
    <property type="molecule type" value="Genomic_DNA"/>
</dbReference>
<evidence type="ECO:0000256" key="8">
    <source>
        <dbReference type="PIRNR" id="PIRNR016661"/>
    </source>
</evidence>
<feature type="transmembrane region" description="Helical" evidence="9">
    <location>
        <begin position="43"/>
        <end position="69"/>
    </location>
</feature>
<evidence type="ECO:0000313" key="10">
    <source>
        <dbReference type="EMBL" id="NOU97251.1"/>
    </source>
</evidence>
<dbReference type="PANTHER" id="PTHR34295">
    <property type="entry name" value="BIOTIN TRANSPORTER BIOY"/>
    <property type="match status" value="1"/>
</dbReference>
<dbReference type="GO" id="GO:0005886">
    <property type="term" value="C:plasma membrane"/>
    <property type="evidence" value="ECO:0007669"/>
    <property type="project" value="UniProtKB-SubCell"/>
</dbReference>
<gene>
    <name evidence="10" type="ORF">GC093_29080</name>
</gene>
<keyword evidence="3 8" id="KW-0813">Transport</keyword>
<evidence type="ECO:0000256" key="9">
    <source>
        <dbReference type="SAM" id="Phobius"/>
    </source>
</evidence>
<comment type="similarity">
    <text evidence="2 8">Belongs to the BioY family.</text>
</comment>
<dbReference type="Proteomes" id="UP000641588">
    <property type="component" value="Unassembled WGS sequence"/>
</dbReference>